<comment type="similarity">
    <text evidence="1 2">Belongs to the cytochrome P450 family.</text>
</comment>
<dbReference type="InterPro" id="IPR002397">
    <property type="entry name" value="Cyt_P450_B"/>
</dbReference>
<evidence type="ECO:0000313" key="6">
    <source>
        <dbReference type="Proteomes" id="UP000037395"/>
    </source>
</evidence>
<keyword evidence="2" id="KW-0408">Iron</keyword>
<dbReference type="EMBL" id="BMUB01000001">
    <property type="protein sequence ID" value="GGU56745.1"/>
    <property type="molecule type" value="Genomic_DNA"/>
</dbReference>
<dbReference type="PROSITE" id="PS00086">
    <property type="entry name" value="CYTOCHROME_P450"/>
    <property type="match status" value="1"/>
</dbReference>
<dbReference type="GeneID" id="97483578"/>
<reference evidence="5" key="4">
    <citation type="submission" date="2016-08" db="EMBL/GenBank/DDBJ databases">
        <title>Sequencing, Assembly and Comparative Genomics of S. aureofaciens ATCC 10762.</title>
        <authorList>
            <person name="Gradnigo J.S."/>
            <person name="Johnson N."/>
            <person name="Somerville G.A."/>
        </authorList>
    </citation>
    <scope>NUCLEOTIDE SEQUENCE [LARGE SCALE GENOMIC DNA]</scope>
    <source>
        <strain evidence="5">ATCC 10762</strain>
    </source>
</reference>
<dbReference type="AlphaFoldDB" id="A0A1E7N6H0"/>
<dbReference type="InterPro" id="IPR001128">
    <property type="entry name" value="Cyt_P450"/>
</dbReference>
<keyword evidence="2" id="KW-0503">Monooxygenase</keyword>
<evidence type="ECO:0000256" key="1">
    <source>
        <dbReference type="ARBA" id="ARBA00010617"/>
    </source>
</evidence>
<dbReference type="RefSeq" id="WP_030283598.1">
    <property type="nucleotide sequence ID" value="NZ_BMUB01000001.1"/>
</dbReference>
<comment type="caution">
    <text evidence="5">The sequence shown here is derived from an EMBL/GenBank/DDBJ whole genome shotgun (WGS) entry which is preliminary data.</text>
</comment>
<keyword evidence="2" id="KW-0560">Oxidoreductase</keyword>
<dbReference type="GO" id="GO:0004497">
    <property type="term" value="F:monooxygenase activity"/>
    <property type="evidence" value="ECO:0007669"/>
    <property type="project" value="UniProtKB-KW"/>
</dbReference>
<reference evidence="4" key="5">
    <citation type="submission" date="2020-09" db="EMBL/GenBank/DDBJ databases">
        <authorList>
            <person name="Sun Q."/>
            <person name="Ohkuma M."/>
        </authorList>
    </citation>
    <scope>NUCLEOTIDE SEQUENCE</scope>
    <source>
        <strain evidence="4">JCM 4434</strain>
    </source>
</reference>
<dbReference type="EMBL" id="JPRF03000028">
    <property type="protein sequence ID" value="OEV36291.1"/>
    <property type="molecule type" value="Genomic_DNA"/>
</dbReference>
<dbReference type="GO" id="GO:0016705">
    <property type="term" value="F:oxidoreductase activity, acting on paired donors, with incorporation or reduction of molecular oxygen"/>
    <property type="evidence" value="ECO:0007669"/>
    <property type="project" value="InterPro"/>
</dbReference>
<evidence type="ECO:0000313" key="5">
    <source>
        <dbReference type="EMBL" id="OEV36291.1"/>
    </source>
</evidence>
<dbReference type="Proteomes" id="UP000610124">
    <property type="component" value="Unassembled WGS sequence"/>
</dbReference>
<name>A0A1E7N6H0_KITAU</name>
<feature type="region of interest" description="Disordered" evidence="3">
    <location>
        <begin position="1"/>
        <end position="23"/>
    </location>
</feature>
<evidence type="ECO:0000256" key="3">
    <source>
        <dbReference type="SAM" id="MobiDB-lite"/>
    </source>
</evidence>
<keyword evidence="2" id="KW-0479">Metal-binding</keyword>
<dbReference type="Pfam" id="PF00067">
    <property type="entry name" value="p450"/>
    <property type="match status" value="1"/>
</dbReference>
<proteinExistence type="inferred from homology"/>
<dbReference type="InterPro" id="IPR017972">
    <property type="entry name" value="Cyt_P450_CS"/>
</dbReference>
<dbReference type="InterPro" id="IPR036396">
    <property type="entry name" value="Cyt_P450_sf"/>
</dbReference>
<keyword evidence="6" id="KW-1185">Reference proteome</keyword>
<feature type="compositionally biased region" description="Basic and acidic residues" evidence="3">
    <location>
        <begin position="10"/>
        <end position="21"/>
    </location>
</feature>
<accession>A0A8H9LGM0</accession>
<protein>
    <submittedName>
        <fullName evidence="4 5">Cytochrome</fullName>
    </submittedName>
</protein>
<evidence type="ECO:0000313" key="4">
    <source>
        <dbReference type="EMBL" id="GGU56745.1"/>
    </source>
</evidence>
<dbReference type="SUPFAM" id="SSF48264">
    <property type="entry name" value="Cytochrome P450"/>
    <property type="match status" value="1"/>
</dbReference>
<reference evidence="6" key="3">
    <citation type="submission" date="2016-08" db="EMBL/GenBank/DDBJ databases">
        <title>Sequencing, assembly and comparative genomics of S. aureofaciens ATCC 10762.</title>
        <authorList>
            <person name="Gradnigo J.S."/>
            <person name="Johnson N."/>
            <person name="Somerville G.A."/>
        </authorList>
    </citation>
    <scope>NUCLEOTIDE SEQUENCE [LARGE SCALE GENOMIC DNA]</scope>
    <source>
        <strain evidence="6">ATCC 10762 / DSM 40127 / CCM 3239 / JCM 4008 / LMG 5968 / NBRC 12843 / NCIMB 8234 / A-377</strain>
    </source>
</reference>
<accession>A0A1E7N6H0</accession>
<reference evidence="4" key="1">
    <citation type="journal article" date="2014" name="Int. J. Syst. Evol. Microbiol.">
        <title>Complete genome sequence of Corynebacterium casei LMG S-19264T (=DSM 44701T), isolated from a smear-ripened cheese.</title>
        <authorList>
            <consortium name="US DOE Joint Genome Institute (JGI-PGF)"/>
            <person name="Walter F."/>
            <person name="Albersmeier A."/>
            <person name="Kalinowski J."/>
            <person name="Ruckert C."/>
        </authorList>
    </citation>
    <scope>NUCLEOTIDE SEQUENCE</scope>
    <source>
        <strain evidence="4">JCM 4434</strain>
    </source>
</reference>
<sequence length="409" mass="44964">MRITVPGGAPEHDPERTDLSDPHFYATGDPHAVWRHYRHKAPVTRLAVPGGRTYVSVTTHAETSTVLRDHARYTSRRGNMLSVLGEQDPAADRMMVASDPPVHGYLRRPVAQALSARELAARRPAVRRMARLLLEPLTGGEPWDLAAAMTAFPMMFTGALMGLPEADWPELTRLTTIAIAPADPSSRDDSGGHQLVSAHHELFDYFAEVAAARTPRQDLIGLLQQLTVADRTIRLDEVIYNCYNVLLGANVTAPHVIATTVSAFLEHPEQYRRLLDGDATVASAVEEGLRWASPATHAMRYATEDTRLGGEPVRAGEAVVAWLGSANRDESVFDEPYRFDVARTPNRHLAFGFGPHYCVGAPLARIALAEFFTEVTELVERFEPAGPVEHLASNFIAGIKHLPVTARLR</sequence>
<dbReference type="PRINTS" id="PR00359">
    <property type="entry name" value="BP450"/>
</dbReference>
<reference evidence="5 6" key="2">
    <citation type="submission" date="2014-07" db="EMBL/GenBank/DDBJ databases">
        <authorList>
            <person name="Zhang J.E."/>
            <person name="Yang H."/>
            <person name="Guo J."/>
            <person name="Deng Z."/>
            <person name="Luo H."/>
            <person name="Luo M."/>
            <person name="Zhao B."/>
        </authorList>
    </citation>
    <scope>NUCLEOTIDE SEQUENCE [LARGE SCALE GENOMIC DNA]</scope>
    <source>
        <strain evidence="5">ATCC 10762</strain>
        <strain evidence="6">ATCC 10762 / DSM 40127 / CCM 3239 / JCM 4008 / LMG 5968 / NBRC 12843 / NCIMB 8234 / A-377</strain>
    </source>
</reference>
<dbReference type="Proteomes" id="UP000037395">
    <property type="component" value="Unassembled WGS sequence"/>
</dbReference>
<dbReference type="PANTHER" id="PTHR46696">
    <property type="entry name" value="P450, PUTATIVE (EUROFUNG)-RELATED"/>
    <property type="match status" value="1"/>
</dbReference>
<dbReference type="Gene3D" id="1.10.630.10">
    <property type="entry name" value="Cytochrome P450"/>
    <property type="match status" value="1"/>
</dbReference>
<organism evidence="5 6">
    <name type="scientific">Kitasatospora aureofaciens</name>
    <name type="common">Streptomyces aureofaciens</name>
    <dbReference type="NCBI Taxonomy" id="1894"/>
    <lineage>
        <taxon>Bacteria</taxon>
        <taxon>Bacillati</taxon>
        <taxon>Actinomycetota</taxon>
        <taxon>Actinomycetes</taxon>
        <taxon>Kitasatosporales</taxon>
        <taxon>Streptomycetaceae</taxon>
        <taxon>Kitasatospora</taxon>
    </lineage>
</organism>
<keyword evidence="2" id="KW-0349">Heme</keyword>
<dbReference type="PANTHER" id="PTHR46696:SF1">
    <property type="entry name" value="CYTOCHROME P450 YJIB-RELATED"/>
    <property type="match status" value="1"/>
</dbReference>
<dbReference type="OrthoDB" id="5241086at2"/>
<evidence type="ECO:0000256" key="2">
    <source>
        <dbReference type="RuleBase" id="RU000461"/>
    </source>
</evidence>
<dbReference type="GO" id="GO:0020037">
    <property type="term" value="F:heme binding"/>
    <property type="evidence" value="ECO:0007669"/>
    <property type="project" value="InterPro"/>
</dbReference>
<dbReference type="GO" id="GO:0005506">
    <property type="term" value="F:iron ion binding"/>
    <property type="evidence" value="ECO:0007669"/>
    <property type="project" value="InterPro"/>
</dbReference>
<gene>
    <name evidence="4" type="ORF">GCM10010502_03890</name>
    <name evidence="5" type="ORF">HS99_0030250</name>
</gene>